<dbReference type="Proteomes" id="UP000789901">
    <property type="component" value="Unassembled WGS sequence"/>
</dbReference>
<proteinExistence type="predicted"/>
<evidence type="ECO:0000313" key="1">
    <source>
        <dbReference type="EMBL" id="CAG8852833.1"/>
    </source>
</evidence>
<gene>
    <name evidence="1" type="ORF">GMARGA_LOCUS41654</name>
</gene>
<evidence type="ECO:0000313" key="2">
    <source>
        <dbReference type="Proteomes" id="UP000789901"/>
    </source>
</evidence>
<dbReference type="EMBL" id="CAJVQB010116701">
    <property type="protein sequence ID" value="CAG8852833.1"/>
    <property type="molecule type" value="Genomic_DNA"/>
</dbReference>
<accession>A0ABN7XC45</accession>
<name>A0ABN7XC45_GIGMA</name>
<organism evidence="1 2">
    <name type="scientific">Gigaspora margarita</name>
    <dbReference type="NCBI Taxonomy" id="4874"/>
    <lineage>
        <taxon>Eukaryota</taxon>
        <taxon>Fungi</taxon>
        <taxon>Fungi incertae sedis</taxon>
        <taxon>Mucoromycota</taxon>
        <taxon>Glomeromycotina</taxon>
        <taxon>Glomeromycetes</taxon>
        <taxon>Diversisporales</taxon>
        <taxon>Gigasporaceae</taxon>
        <taxon>Gigaspora</taxon>
    </lineage>
</organism>
<comment type="caution">
    <text evidence="1">The sequence shown here is derived from an EMBL/GenBank/DDBJ whole genome shotgun (WGS) entry which is preliminary data.</text>
</comment>
<protein>
    <submittedName>
        <fullName evidence="1">12916_t:CDS:1</fullName>
    </submittedName>
</protein>
<feature type="non-terminal residue" evidence="1">
    <location>
        <position position="1"/>
    </location>
</feature>
<keyword evidence="2" id="KW-1185">Reference proteome</keyword>
<sequence length="63" mass="6885">IFSVYIKFNISELVDELLKESAKYLVLKMLLKIARFALALISSGISSSLIQGSRIAAIKAVLS</sequence>
<reference evidence="1 2" key="1">
    <citation type="submission" date="2021-06" db="EMBL/GenBank/DDBJ databases">
        <authorList>
            <person name="Kallberg Y."/>
            <person name="Tangrot J."/>
            <person name="Rosling A."/>
        </authorList>
    </citation>
    <scope>NUCLEOTIDE SEQUENCE [LARGE SCALE GENOMIC DNA]</scope>
    <source>
        <strain evidence="1 2">120-4 pot B 10/14</strain>
    </source>
</reference>